<accession>A0A6G0XQK7</accession>
<protein>
    <submittedName>
        <fullName evidence="1">Uncharacterized protein</fullName>
    </submittedName>
</protein>
<name>A0A6G0XQK7_9STRA</name>
<dbReference type="Proteomes" id="UP000481153">
    <property type="component" value="Unassembled WGS sequence"/>
</dbReference>
<gene>
    <name evidence="1" type="ORF">Ae201684_002390</name>
</gene>
<dbReference type="EMBL" id="VJMJ01000025">
    <property type="protein sequence ID" value="KAF0742689.1"/>
    <property type="molecule type" value="Genomic_DNA"/>
</dbReference>
<proteinExistence type="predicted"/>
<keyword evidence="2" id="KW-1185">Reference proteome</keyword>
<evidence type="ECO:0000313" key="1">
    <source>
        <dbReference type="EMBL" id="KAF0742689.1"/>
    </source>
</evidence>
<organism evidence="1 2">
    <name type="scientific">Aphanomyces euteiches</name>
    <dbReference type="NCBI Taxonomy" id="100861"/>
    <lineage>
        <taxon>Eukaryota</taxon>
        <taxon>Sar</taxon>
        <taxon>Stramenopiles</taxon>
        <taxon>Oomycota</taxon>
        <taxon>Saprolegniomycetes</taxon>
        <taxon>Saprolegniales</taxon>
        <taxon>Verrucalvaceae</taxon>
        <taxon>Aphanomyces</taxon>
    </lineage>
</organism>
<sequence length="506" mass="57772">MIVKTINTNALRQVASSQLRVCSNRSAQYSEQLLKVDADISAFGLSAQDPLVVIVPDLDEPRPNQQRTAFSVYMQPNHYLQQLKEQCTKIGDLPHEGDFLSLFDWKTEDCGKFIDISTINAIVNFKGYLRREILCVLANFKEVFQREFDTGEVGPEQFILLGSPKVGKSCILALISVFIAVVYQRPVVLHRQAPGFLQTITLLLHAGKYYEWVDPDGRYFDVLSGVVIDRKSIWVCLDGMTQGEIAKKDWASEYKLLATCGEFDVKYDGYDNMKRCLVPYWSHSDLEDFARKCLRMQDSDIAFRLYILGGSFDAFNNDDVARRKVTAAIRSINTSDAADYLLSQYRFGSIEKVDHIRMRGVQDRENVENYMDPTKWTCRVSSKYALCHLSAKLKPDIYERLMDIAKGMKDDRLEDAAFEGYFHSLVRHARPISVQYSKYKNVNGSTATTLKETMPLATGLIECNRPLHVLCEGENRLEYVAMMQRWATNPSAMGLLDPLDEFVRHN</sequence>
<dbReference type="VEuPathDB" id="FungiDB:AeMF1_003112"/>
<evidence type="ECO:0000313" key="2">
    <source>
        <dbReference type="Proteomes" id="UP000481153"/>
    </source>
</evidence>
<comment type="caution">
    <text evidence="1">The sequence shown here is derived from an EMBL/GenBank/DDBJ whole genome shotgun (WGS) entry which is preliminary data.</text>
</comment>
<reference evidence="1 2" key="1">
    <citation type="submission" date="2019-07" db="EMBL/GenBank/DDBJ databases">
        <title>Genomics analysis of Aphanomyces spp. identifies a new class of oomycete effector associated with host adaptation.</title>
        <authorList>
            <person name="Gaulin E."/>
        </authorList>
    </citation>
    <scope>NUCLEOTIDE SEQUENCE [LARGE SCALE GENOMIC DNA]</scope>
    <source>
        <strain evidence="1 2">ATCC 201684</strain>
    </source>
</reference>
<dbReference type="AlphaFoldDB" id="A0A6G0XQK7"/>